<sequence>MGPFQRSLRGTLFNLICLCILSSLFGASASPAHSRQAASIQKIFKLDQTCTNLLFPSGGPNNINKEASIPSKCKTKHPIPKGTIGDEDKPYLIADLKKDNPLLQDWEKVKFTGEIICSTTEASPSVEEVRKLALPSSRVKCEAMHMQFLNALRNGGSGNESDRCVELEEGGTSRAKSKLCIPTVSYFRKMVVDKGYKEISKVSDCPTLGVLALVMVDFCAVDGKVAGTFRWGRWRSENYGEPPAVLTWAYDLTIDEQSVKAI</sequence>
<protein>
    <submittedName>
        <fullName evidence="2">Uncharacterized protein</fullName>
    </submittedName>
</protein>
<organism evidence="2 3">
    <name type="scientific">Ascobolus immersus RN42</name>
    <dbReference type="NCBI Taxonomy" id="1160509"/>
    <lineage>
        <taxon>Eukaryota</taxon>
        <taxon>Fungi</taxon>
        <taxon>Dikarya</taxon>
        <taxon>Ascomycota</taxon>
        <taxon>Pezizomycotina</taxon>
        <taxon>Pezizomycetes</taxon>
        <taxon>Pezizales</taxon>
        <taxon>Ascobolaceae</taxon>
        <taxon>Ascobolus</taxon>
    </lineage>
</organism>
<dbReference type="EMBL" id="ML119656">
    <property type="protein sequence ID" value="RPA85018.1"/>
    <property type="molecule type" value="Genomic_DNA"/>
</dbReference>
<feature type="chain" id="PRO_5018272236" evidence="1">
    <location>
        <begin position="30"/>
        <end position="262"/>
    </location>
</feature>
<dbReference type="Proteomes" id="UP000275078">
    <property type="component" value="Unassembled WGS sequence"/>
</dbReference>
<name>A0A3N4IJZ9_ASCIM</name>
<feature type="signal peptide" evidence="1">
    <location>
        <begin position="1"/>
        <end position="29"/>
    </location>
</feature>
<dbReference type="AlphaFoldDB" id="A0A3N4IJZ9"/>
<evidence type="ECO:0000256" key="1">
    <source>
        <dbReference type="SAM" id="SignalP"/>
    </source>
</evidence>
<reference evidence="2 3" key="1">
    <citation type="journal article" date="2018" name="Nat. Ecol. Evol.">
        <title>Pezizomycetes genomes reveal the molecular basis of ectomycorrhizal truffle lifestyle.</title>
        <authorList>
            <person name="Murat C."/>
            <person name="Payen T."/>
            <person name="Noel B."/>
            <person name="Kuo A."/>
            <person name="Morin E."/>
            <person name="Chen J."/>
            <person name="Kohler A."/>
            <person name="Krizsan K."/>
            <person name="Balestrini R."/>
            <person name="Da Silva C."/>
            <person name="Montanini B."/>
            <person name="Hainaut M."/>
            <person name="Levati E."/>
            <person name="Barry K.W."/>
            <person name="Belfiori B."/>
            <person name="Cichocki N."/>
            <person name="Clum A."/>
            <person name="Dockter R.B."/>
            <person name="Fauchery L."/>
            <person name="Guy J."/>
            <person name="Iotti M."/>
            <person name="Le Tacon F."/>
            <person name="Lindquist E.A."/>
            <person name="Lipzen A."/>
            <person name="Malagnac F."/>
            <person name="Mello A."/>
            <person name="Molinier V."/>
            <person name="Miyauchi S."/>
            <person name="Poulain J."/>
            <person name="Riccioni C."/>
            <person name="Rubini A."/>
            <person name="Sitrit Y."/>
            <person name="Splivallo R."/>
            <person name="Traeger S."/>
            <person name="Wang M."/>
            <person name="Zifcakova L."/>
            <person name="Wipf D."/>
            <person name="Zambonelli A."/>
            <person name="Paolocci F."/>
            <person name="Nowrousian M."/>
            <person name="Ottonello S."/>
            <person name="Baldrian P."/>
            <person name="Spatafora J.W."/>
            <person name="Henrissat B."/>
            <person name="Nagy L.G."/>
            <person name="Aury J.M."/>
            <person name="Wincker P."/>
            <person name="Grigoriev I.V."/>
            <person name="Bonfante P."/>
            <person name="Martin F.M."/>
        </authorList>
    </citation>
    <scope>NUCLEOTIDE SEQUENCE [LARGE SCALE GENOMIC DNA]</scope>
    <source>
        <strain evidence="2 3">RN42</strain>
    </source>
</reference>
<evidence type="ECO:0000313" key="3">
    <source>
        <dbReference type="Proteomes" id="UP000275078"/>
    </source>
</evidence>
<accession>A0A3N4IJZ9</accession>
<keyword evidence="3" id="KW-1185">Reference proteome</keyword>
<proteinExistence type="predicted"/>
<gene>
    <name evidence="2" type="ORF">BJ508DRAFT_323205</name>
</gene>
<keyword evidence="1" id="KW-0732">Signal</keyword>
<evidence type="ECO:0000313" key="2">
    <source>
        <dbReference type="EMBL" id="RPA85018.1"/>
    </source>
</evidence>